<dbReference type="Proteomes" id="UP001152747">
    <property type="component" value="Unassembled WGS sequence"/>
</dbReference>
<gene>
    <name evidence="2" type="ORF">CAMP_LOCUS2418</name>
</gene>
<evidence type="ECO:0000313" key="3">
    <source>
        <dbReference type="Proteomes" id="UP001152747"/>
    </source>
</evidence>
<dbReference type="OrthoDB" id="6425912at2759"/>
<sequence length="305" mass="35829">MNPIVRKTTKIEWKFENCKELDENGKYSDDFEIDGLKWRIYIRTCIVDGKTRISACLRNAKETSNWLAEIIRDFTFCFSFLKLSTVEENAPSLCSKNSDGSSMEMSFFKEDKNFVTVVCSFSYKFYDFSKNPAIFSDAVIKIGNDELHINKIYYCEVSKFFNEHFVKNNNTEITINDVKSDDMMIVLAALLPDPIQITESNYNILLNLSEKFEIDVLKEKCETFFKDVFCPEFLRQIKSVQKEFDAFTPKKRRLWKPLEPIQLLDELIAKLKRGDEFKVLFKQEAFNKLPETTKFHLYKASTQFL</sequence>
<organism evidence="2 3">
    <name type="scientific">Caenorhabditis angaria</name>
    <dbReference type="NCBI Taxonomy" id="860376"/>
    <lineage>
        <taxon>Eukaryota</taxon>
        <taxon>Metazoa</taxon>
        <taxon>Ecdysozoa</taxon>
        <taxon>Nematoda</taxon>
        <taxon>Chromadorea</taxon>
        <taxon>Rhabditida</taxon>
        <taxon>Rhabditina</taxon>
        <taxon>Rhabditomorpha</taxon>
        <taxon>Rhabditoidea</taxon>
        <taxon>Rhabditidae</taxon>
        <taxon>Peloderinae</taxon>
        <taxon>Caenorhabditis</taxon>
    </lineage>
</organism>
<accession>A0A9P1I824</accession>
<dbReference type="PANTHER" id="PTHR22743:SF171">
    <property type="entry name" value="BTB DOMAIN-CONTAINING PROTEIN"/>
    <property type="match status" value="1"/>
</dbReference>
<dbReference type="InterPro" id="IPR052664">
    <property type="entry name" value="BTB-MATH_domain_protein"/>
</dbReference>
<dbReference type="SUPFAM" id="SSF54695">
    <property type="entry name" value="POZ domain"/>
    <property type="match status" value="1"/>
</dbReference>
<name>A0A9P1I824_9PELO</name>
<comment type="caution">
    <text evidence="2">The sequence shown here is derived from an EMBL/GenBank/DDBJ whole genome shotgun (WGS) entry which is preliminary data.</text>
</comment>
<feature type="domain" description="BTB" evidence="1">
    <location>
        <begin position="136"/>
        <end position="199"/>
    </location>
</feature>
<protein>
    <recommendedName>
        <fullName evidence="1">BTB domain-containing protein</fullName>
    </recommendedName>
</protein>
<evidence type="ECO:0000313" key="2">
    <source>
        <dbReference type="EMBL" id="CAI5439781.1"/>
    </source>
</evidence>
<dbReference type="InterPro" id="IPR011333">
    <property type="entry name" value="SKP1/BTB/POZ_sf"/>
</dbReference>
<dbReference type="InterPro" id="IPR000210">
    <property type="entry name" value="BTB/POZ_dom"/>
</dbReference>
<dbReference type="PANTHER" id="PTHR22743">
    <property type="entry name" value="MEPRIN/TRAF-LIKE MATH FAMILY-C.ELEGANS"/>
    <property type="match status" value="1"/>
</dbReference>
<dbReference type="AlphaFoldDB" id="A0A9P1I824"/>
<dbReference type="Gene3D" id="3.30.710.10">
    <property type="entry name" value="Potassium Channel Kv1.1, Chain A"/>
    <property type="match status" value="1"/>
</dbReference>
<dbReference type="SMART" id="SM00225">
    <property type="entry name" value="BTB"/>
    <property type="match status" value="1"/>
</dbReference>
<proteinExistence type="predicted"/>
<evidence type="ECO:0000259" key="1">
    <source>
        <dbReference type="PROSITE" id="PS50097"/>
    </source>
</evidence>
<dbReference type="EMBL" id="CANHGI010000001">
    <property type="protein sequence ID" value="CAI5439781.1"/>
    <property type="molecule type" value="Genomic_DNA"/>
</dbReference>
<keyword evidence="3" id="KW-1185">Reference proteome</keyword>
<dbReference type="PROSITE" id="PS50097">
    <property type="entry name" value="BTB"/>
    <property type="match status" value="1"/>
</dbReference>
<dbReference type="Pfam" id="PF00651">
    <property type="entry name" value="BTB"/>
    <property type="match status" value="1"/>
</dbReference>
<reference evidence="2" key="1">
    <citation type="submission" date="2022-11" db="EMBL/GenBank/DDBJ databases">
        <authorList>
            <person name="Kikuchi T."/>
        </authorList>
    </citation>
    <scope>NUCLEOTIDE SEQUENCE</scope>
    <source>
        <strain evidence="2">PS1010</strain>
    </source>
</reference>